<comment type="caution">
    <text evidence="2">The sequence shown here is derived from an EMBL/GenBank/DDBJ whole genome shotgun (WGS) entry which is preliminary data.</text>
</comment>
<sequence length="452" mass="49235">MDLTKDTSTALNEGGSPVPKDVRAALQRLVKSSTFAGSQRLQDFLVYVVEESLNGRADDIRAKTIAMDVYGGTPSEMSRRENVVRVDAGRLRRKLAEYYAKDGLEEGTIFDLPKGGYAPEILVRSPETFQPPPAGSEIRANTWRRPFVGVAGLFVLACFVVAVVVLSKKLADPVGSPADGLSRDERSAIFDASPMRLQAVNLANTGRDLIFPALEPARLDAALTIFKGAIENDESYFGGHAGAAQVAATIAVLTSDADLAKEMLNYADAQANRAIELAPETGWSQSAMAWVKFAKGNWPEAIEFAQRARRLAPHDVHVLEFVSLVLLYSGSFEQVVEISEDALSKIKLERGYVFQNAMGSAKFHMKDYEGAVSAFERVTEKGGPVGPVTVAYLMASHQMLGNKAEAQTLSEQLSREWPDSRVGALFEKLFANPQYGEDLGNAMRQANWKPPS</sequence>
<evidence type="ECO:0000313" key="2">
    <source>
        <dbReference type="EMBL" id="RLJ97644.1"/>
    </source>
</evidence>
<keyword evidence="1" id="KW-0812">Transmembrane</keyword>
<keyword evidence="1" id="KW-0472">Membrane</keyword>
<organism evidence="2 3">
    <name type="scientific">Ruegeria conchae</name>
    <dbReference type="NCBI Taxonomy" id="981384"/>
    <lineage>
        <taxon>Bacteria</taxon>
        <taxon>Pseudomonadati</taxon>
        <taxon>Pseudomonadota</taxon>
        <taxon>Alphaproteobacteria</taxon>
        <taxon>Rhodobacterales</taxon>
        <taxon>Roseobacteraceae</taxon>
        <taxon>Ruegeria</taxon>
    </lineage>
</organism>
<evidence type="ECO:0000256" key="1">
    <source>
        <dbReference type="SAM" id="Phobius"/>
    </source>
</evidence>
<dbReference type="SUPFAM" id="SSF48452">
    <property type="entry name" value="TPR-like"/>
    <property type="match status" value="1"/>
</dbReference>
<evidence type="ECO:0000313" key="3">
    <source>
        <dbReference type="Proteomes" id="UP000271700"/>
    </source>
</evidence>
<name>A0A497YTA1_9RHOB</name>
<feature type="transmembrane region" description="Helical" evidence="1">
    <location>
        <begin position="147"/>
        <end position="166"/>
    </location>
</feature>
<keyword evidence="1" id="KW-1133">Transmembrane helix</keyword>
<dbReference type="SMART" id="SM00028">
    <property type="entry name" value="TPR"/>
    <property type="match status" value="2"/>
</dbReference>
<dbReference type="AlphaFoldDB" id="A0A497YTA1"/>
<dbReference type="EMBL" id="RCCT01000011">
    <property type="protein sequence ID" value="RLJ97644.1"/>
    <property type="molecule type" value="Genomic_DNA"/>
</dbReference>
<dbReference type="InterPro" id="IPR011990">
    <property type="entry name" value="TPR-like_helical_dom_sf"/>
</dbReference>
<accession>A0A497YTA1</accession>
<dbReference type="Gene3D" id="1.25.40.10">
    <property type="entry name" value="Tetratricopeptide repeat domain"/>
    <property type="match status" value="1"/>
</dbReference>
<dbReference type="STRING" id="981384.GCA_000192475_00011"/>
<dbReference type="InterPro" id="IPR019734">
    <property type="entry name" value="TPR_rpt"/>
</dbReference>
<protein>
    <submittedName>
        <fullName evidence="2">Outer membrane protein assembly factor BamD (BamD/ComL family)</fullName>
    </submittedName>
</protein>
<proteinExistence type="predicted"/>
<gene>
    <name evidence="2" type="ORF">CLV75_4442</name>
</gene>
<reference evidence="2 3" key="1">
    <citation type="submission" date="2018-10" db="EMBL/GenBank/DDBJ databases">
        <title>Genomic Encyclopedia of Archaeal and Bacterial Type Strains, Phase II (KMG-II): from individual species to whole genera.</title>
        <authorList>
            <person name="Goeker M."/>
        </authorList>
    </citation>
    <scope>NUCLEOTIDE SEQUENCE [LARGE SCALE GENOMIC DNA]</scope>
    <source>
        <strain evidence="2 3">DSM 29317</strain>
    </source>
</reference>
<keyword evidence="3" id="KW-1185">Reference proteome</keyword>
<dbReference type="RefSeq" id="WP_010443745.1">
    <property type="nucleotide sequence ID" value="NZ_AEYW01000028.1"/>
</dbReference>
<dbReference type="OrthoDB" id="54411at2"/>
<dbReference type="Proteomes" id="UP000271700">
    <property type="component" value="Unassembled WGS sequence"/>
</dbReference>